<evidence type="ECO:0000313" key="9">
    <source>
        <dbReference type="EMBL" id="CAA0816458.1"/>
    </source>
</evidence>
<evidence type="ECO:0000313" key="10">
    <source>
        <dbReference type="Proteomes" id="UP001153555"/>
    </source>
</evidence>
<accession>A0A9N7MZ93</accession>
<dbReference type="InterPro" id="IPR031052">
    <property type="entry name" value="FHY3/FAR1"/>
</dbReference>
<comment type="similarity">
    <text evidence="1 6">Belongs to the FHY3/FAR1 family.</text>
</comment>
<comment type="caution">
    <text evidence="9">The sequence shown here is derived from an EMBL/GenBank/DDBJ whole genome shotgun (WGS) entry which is preliminary data.</text>
</comment>
<keyword evidence="4 6" id="KW-0862">Zinc</keyword>
<sequence>MADDTVPSPADEGFSPDSGFEITVEEGSNNSQERLGHERVDGLGIQTDELDQIENIGIENGKDQILVDLENENEHAPDSTTSISAKSRDAEYNNNSYNINQCAQEKSYPPPVEGMEFESYDDAYNYYNCYAKEVGFGIRVKSSWTKRNSKEKRGAVLCCNCEGFKTPKETSMKRKETRTGCLAMLRLRLLESSRWRLDEVKLQHNHLFDHQRAQSSRSHKKMEIGTKRKPEPAAHLEVCTIKLYRAPHVDCASHDEREPDGHVDKSKRLKFKNRDLKALHGFFRRAQLADPNFFYIMDFSDEGYLRNVFWMDSRSRAAYRYFGDVVLVDAERVSSEHDGIIPVLSFSGLNHHCQPVLLGCGLLADGSIETYVWLMRTWIACMSGRAPQTIITTGQCTALWGAISEVFPRAVHRLCPSLVVQIIYEKLGVLGASELFQTVLNRNVYESNKVEEFEMGWEEMVQHFALGDHEWLERLYKDRERWVPVYTKRSTFFAGAFIFQPGEFTNMSYFHGYLRDGMTWEDFFTCYELLQQKTIVKEALADSESREFTPVLLTTCSYEFPVSQLYTKEIFLKFQEEVVLMSRCFSVTQIQANGHVLTYIVKEQNTEVHPNEAKNFEVVYDKVGTEVRCICGCFNMRGYLCRHALCVLNYNGIEEIPKQYVLSRWRKDTKRIYYPDLGSNGIDISNPVHWYQHLYRRAMQVVSEGLVSRDHRMVACQAFKDSLDKVRLAGSQDR</sequence>
<evidence type="ECO:0000259" key="8">
    <source>
        <dbReference type="PROSITE" id="PS50966"/>
    </source>
</evidence>
<name>A0A9N7MZ93_STRHE</name>
<dbReference type="InterPro" id="IPR006564">
    <property type="entry name" value="Znf_PMZ"/>
</dbReference>
<dbReference type="AlphaFoldDB" id="A0A9N7MZ93"/>
<feature type="region of interest" description="Disordered" evidence="7">
    <location>
        <begin position="1"/>
        <end position="40"/>
    </location>
</feature>
<evidence type="ECO:0000256" key="2">
    <source>
        <dbReference type="ARBA" id="ARBA00022723"/>
    </source>
</evidence>
<gene>
    <name evidence="9" type="ORF">SHERM_16324</name>
</gene>
<proteinExistence type="inferred from homology"/>
<dbReference type="Pfam" id="PF03101">
    <property type="entry name" value="FAR1"/>
    <property type="match status" value="1"/>
</dbReference>
<comment type="subcellular location">
    <subcellularLocation>
        <location evidence="6">Nucleus</location>
    </subcellularLocation>
</comment>
<dbReference type="SMART" id="SM00575">
    <property type="entry name" value="ZnF_PMZ"/>
    <property type="match status" value="1"/>
</dbReference>
<keyword evidence="3 5" id="KW-0863">Zinc-finger</keyword>
<dbReference type="InterPro" id="IPR007527">
    <property type="entry name" value="Znf_SWIM"/>
</dbReference>
<dbReference type="Proteomes" id="UP001153555">
    <property type="component" value="Unassembled WGS sequence"/>
</dbReference>
<evidence type="ECO:0000256" key="5">
    <source>
        <dbReference type="PROSITE-ProRule" id="PRU00325"/>
    </source>
</evidence>
<dbReference type="GO" id="GO:0008270">
    <property type="term" value="F:zinc ion binding"/>
    <property type="evidence" value="ECO:0007669"/>
    <property type="project" value="UniProtKB-UniRule"/>
</dbReference>
<evidence type="ECO:0000256" key="7">
    <source>
        <dbReference type="SAM" id="MobiDB-lite"/>
    </source>
</evidence>
<evidence type="ECO:0000256" key="6">
    <source>
        <dbReference type="RuleBase" id="RU367018"/>
    </source>
</evidence>
<dbReference type="InterPro" id="IPR004330">
    <property type="entry name" value="FAR1_DNA_bnd_dom"/>
</dbReference>
<dbReference type="PROSITE" id="PS50966">
    <property type="entry name" value="ZF_SWIM"/>
    <property type="match status" value="1"/>
</dbReference>
<keyword evidence="2 6" id="KW-0479">Metal-binding</keyword>
<dbReference type="GO" id="GO:0006355">
    <property type="term" value="P:regulation of DNA-templated transcription"/>
    <property type="evidence" value="ECO:0007669"/>
    <property type="project" value="UniProtKB-UniRule"/>
</dbReference>
<dbReference type="Pfam" id="PF10551">
    <property type="entry name" value="MULE"/>
    <property type="match status" value="1"/>
</dbReference>
<comment type="function">
    <text evidence="6">Putative transcription activator involved in regulating light control of development.</text>
</comment>
<dbReference type="OrthoDB" id="1938913at2759"/>
<dbReference type="InterPro" id="IPR018289">
    <property type="entry name" value="MULE_transposase_dom"/>
</dbReference>
<keyword evidence="6" id="KW-0539">Nucleus</keyword>
<keyword evidence="10" id="KW-1185">Reference proteome</keyword>
<evidence type="ECO:0000256" key="4">
    <source>
        <dbReference type="ARBA" id="ARBA00022833"/>
    </source>
</evidence>
<dbReference type="EMBL" id="CACSLK010014277">
    <property type="protein sequence ID" value="CAA0816458.1"/>
    <property type="molecule type" value="Genomic_DNA"/>
</dbReference>
<protein>
    <recommendedName>
        <fullName evidence="6">Protein FAR1-RELATED SEQUENCE</fullName>
    </recommendedName>
</protein>
<evidence type="ECO:0000256" key="3">
    <source>
        <dbReference type="ARBA" id="ARBA00022771"/>
    </source>
</evidence>
<dbReference type="GO" id="GO:0005634">
    <property type="term" value="C:nucleus"/>
    <property type="evidence" value="ECO:0007669"/>
    <property type="project" value="UniProtKB-SubCell"/>
</dbReference>
<feature type="domain" description="SWIM-type" evidence="8">
    <location>
        <begin position="616"/>
        <end position="652"/>
    </location>
</feature>
<dbReference type="PANTHER" id="PTHR31669:SF228">
    <property type="entry name" value="PROTEIN FAR1-RELATED SEQUENCE 8"/>
    <property type="match status" value="1"/>
</dbReference>
<dbReference type="PANTHER" id="PTHR31669">
    <property type="entry name" value="PROTEIN FAR1-RELATED SEQUENCE 10-RELATED"/>
    <property type="match status" value="1"/>
</dbReference>
<evidence type="ECO:0000256" key="1">
    <source>
        <dbReference type="ARBA" id="ARBA00005889"/>
    </source>
</evidence>
<reference evidence="9" key="1">
    <citation type="submission" date="2019-12" db="EMBL/GenBank/DDBJ databases">
        <authorList>
            <person name="Scholes J."/>
        </authorList>
    </citation>
    <scope>NUCLEOTIDE SEQUENCE</scope>
</reference>
<organism evidence="9 10">
    <name type="scientific">Striga hermonthica</name>
    <name type="common">Purple witchweed</name>
    <name type="synonym">Buchnera hermonthica</name>
    <dbReference type="NCBI Taxonomy" id="68872"/>
    <lineage>
        <taxon>Eukaryota</taxon>
        <taxon>Viridiplantae</taxon>
        <taxon>Streptophyta</taxon>
        <taxon>Embryophyta</taxon>
        <taxon>Tracheophyta</taxon>
        <taxon>Spermatophyta</taxon>
        <taxon>Magnoliopsida</taxon>
        <taxon>eudicotyledons</taxon>
        <taxon>Gunneridae</taxon>
        <taxon>Pentapetalae</taxon>
        <taxon>asterids</taxon>
        <taxon>lamiids</taxon>
        <taxon>Lamiales</taxon>
        <taxon>Orobanchaceae</taxon>
        <taxon>Buchnereae</taxon>
        <taxon>Striga</taxon>
    </lineage>
</organism>